<dbReference type="PANTHER" id="PTHR47691:SF3">
    <property type="entry name" value="HTH-TYPE TRANSCRIPTIONAL REGULATOR RV0890C-RELATED"/>
    <property type="match status" value="1"/>
</dbReference>
<sequence length="822" mass="90962">MRIGSPSRKARSSSPRSASTNWRGEAVDSRCPPPAPRPGEGAEREVAWPGMTRSVRLRGPVGALPAELTSFIGRRRELSEVRRLLSVSRSVTLTGLGGVGKTRLAVQAGTALQRTFADGVWFVDLAAVDDPQVLAQTICSSLGLRGQVTTSDMDALVDHLRSRNLLLVLDNCEHLVAACAALAEELLRACPGLSILATSRETLGIRGENVLSVTPLPVPDEDVASAGVSQNDAVRLFCDRASAVLPGFALTTDNRAAVAAICRRLEGIPLAVELAATWVRVLSLTQILEQLTNHYRLLNIRGRSLPERHRTLRACIEWTHGLCTSAEQSVWAQAAVFREGFELDAIDAVYLAGPEHDRDSPHPPVVDIVASLVDKSILIRDERGTRVRYRMLETIRQYGEERIQETEDWTALRRRHRDFYADLLARAEADWHGSRQAEWISRLRDEYANLRAALEFCLSRPGEVDIGLRIVADVHEKWPIWGLMSEGRQWLDRLLAVSPRRSQARVRALHTGIWLAIAQGDRDRAAVLLDQGRDLARDFDEPAAALIRLVSGYDAMYAGDFAGAVEAYDKALVAFRAAGDLRFQAETLNLLALCHFVADDTERALAYCADCLAITQPTQESWSRSRALWIAGMARWRQGTGREATRLERESLQLRSELDDQFGITLCLEALAWIAADNDPRRAALLFGVAARRSEVIFIAAITPLLSAFHQDCETRTRHALGNERFQAAYDHGMSLTASAALRYARYEESPAEPTSKPTPLTRREHEVATLVAQGMTNKEIAKKLFIAQRTAESHVENILTKMGFTSRTQIAGWMAETQSTG</sequence>
<dbReference type="SUPFAM" id="SSF52540">
    <property type="entry name" value="P-loop containing nucleoside triphosphate hydrolases"/>
    <property type="match status" value="1"/>
</dbReference>
<dbReference type="InterPro" id="IPR000792">
    <property type="entry name" value="Tscrpt_reg_LuxR_C"/>
</dbReference>
<dbReference type="Pfam" id="PF13401">
    <property type="entry name" value="AAA_22"/>
    <property type="match status" value="1"/>
</dbReference>
<dbReference type="PRINTS" id="PR00038">
    <property type="entry name" value="HTHLUXR"/>
</dbReference>
<accession>A0ABW5G3E1</accession>
<dbReference type="EMBL" id="JBHUKR010000023">
    <property type="protein sequence ID" value="MFD2421853.1"/>
    <property type="molecule type" value="Genomic_DNA"/>
</dbReference>
<dbReference type="CDD" id="cd06170">
    <property type="entry name" value="LuxR_C_like"/>
    <property type="match status" value="1"/>
</dbReference>
<dbReference type="Pfam" id="PF00196">
    <property type="entry name" value="GerE"/>
    <property type="match status" value="1"/>
</dbReference>
<dbReference type="PROSITE" id="PS50043">
    <property type="entry name" value="HTH_LUXR_2"/>
    <property type="match status" value="1"/>
</dbReference>
<protein>
    <submittedName>
        <fullName evidence="3">LuxR C-terminal-related transcriptional regulator</fullName>
    </submittedName>
</protein>
<dbReference type="Gene3D" id="1.25.40.10">
    <property type="entry name" value="Tetratricopeptide repeat domain"/>
    <property type="match status" value="1"/>
</dbReference>
<name>A0ABW5G3E1_9PSEU</name>
<evidence type="ECO:0000313" key="4">
    <source>
        <dbReference type="Proteomes" id="UP001597417"/>
    </source>
</evidence>
<evidence type="ECO:0000256" key="1">
    <source>
        <dbReference type="SAM" id="MobiDB-lite"/>
    </source>
</evidence>
<dbReference type="Proteomes" id="UP001597417">
    <property type="component" value="Unassembled WGS sequence"/>
</dbReference>
<feature type="region of interest" description="Disordered" evidence="1">
    <location>
        <begin position="1"/>
        <end position="45"/>
    </location>
</feature>
<dbReference type="InterPro" id="IPR011990">
    <property type="entry name" value="TPR-like_helical_dom_sf"/>
</dbReference>
<gene>
    <name evidence="3" type="ORF">ACFSXZ_36550</name>
</gene>
<keyword evidence="4" id="KW-1185">Reference proteome</keyword>
<reference evidence="4" key="1">
    <citation type="journal article" date="2019" name="Int. J. Syst. Evol. Microbiol.">
        <title>The Global Catalogue of Microorganisms (GCM) 10K type strain sequencing project: providing services to taxonomists for standard genome sequencing and annotation.</title>
        <authorList>
            <consortium name="The Broad Institute Genomics Platform"/>
            <consortium name="The Broad Institute Genome Sequencing Center for Infectious Disease"/>
            <person name="Wu L."/>
            <person name="Ma J."/>
        </authorList>
    </citation>
    <scope>NUCLEOTIDE SEQUENCE [LARGE SCALE GENOMIC DNA]</scope>
    <source>
        <strain evidence="4">CGMCC 4.7645</strain>
    </source>
</reference>
<dbReference type="InterPro" id="IPR027417">
    <property type="entry name" value="P-loop_NTPase"/>
</dbReference>
<dbReference type="Gene3D" id="1.10.10.10">
    <property type="entry name" value="Winged helix-like DNA-binding domain superfamily/Winged helix DNA-binding domain"/>
    <property type="match status" value="1"/>
</dbReference>
<dbReference type="SMART" id="SM00421">
    <property type="entry name" value="HTH_LUXR"/>
    <property type="match status" value="1"/>
</dbReference>
<dbReference type="SUPFAM" id="SSF48452">
    <property type="entry name" value="TPR-like"/>
    <property type="match status" value="1"/>
</dbReference>
<proteinExistence type="predicted"/>
<dbReference type="InterPro" id="IPR016032">
    <property type="entry name" value="Sig_transdc_resp-reg_C-effctor"/>
</dbReference>
<evidence type="ECO:0000259" key="2">
    <source>
        <dbReference type="PROSITE" id="PS50043"/>
    </source>
</evidence>
<feature type="domain" description="HTH luxR-type" evidence="2">
    <location>
        <begin position="754"/>
        <end position="819"/>
    </location>
</feature>
<evidence type="ECO:0000313" key="3">
    <source>
        <dbReference type="EMBL" id="MFD2421853.1"/>
    </source>
</evidence>
<dbReference type="InterPro" id="IPR036388">
    <property type="entry name" value="WH-like_DNA-bd_sf"/>
</dbReference>
<dbReference type="SUPFAM" id="SSF46894">
    <property type="entry name" value="C-terminal effector domain of the bipartite response regulators"/>
    <property type="match status" value="1"/>
</dbReference>
<dbReference type="Gene3D" id="3.40.50.300">
    <property type="entry name" value="P-loop containing nucleotide triphosphate hydrolases"/>
    <property type="match status" value="1"/>
</dbReference>
<dbReference type="PRINTS" id="PR00364">
    <property type="entry name" value="DISEASERSIST"/>
</dbReference>
<comment type="caution">
    <text evidence="3">The sequence shown here is derived from an EMBL/GenBank/DDBJ whole genome shotgun (WGS) entry which is preliminary data.</text>
</comment>
<dbReference type="PANTHER" id="PTHR47691">
    <property type="entry name" value="REGULATOR-RELATED"/>
    <property type="match status" value="1"/>
</dbReference>
<organism evidence="3 4">
    <name type="scientific">Amycolatopsis pigmentata</name>
    <dbReference type="NCBI Taxonomy" id="450801"/>
    <lineage>
        <taxon>Bacteria</taxon>
        <taxon>Bacillati</taxon>
        <taxon>Actinomycetota</taxon>
        <taxon>Actinomycetes</taxon>
        <taxon>Pseudonocardiales</taxon>
        <taxon>Pseudonocardiaceae</taxon>
        <taxon>Amycolatopsis</taxon>
    </lineage>
</organism>
<dbReference type="InterPro" id="IPR049945">
    <property type="entry name" value="AAA_22"/>
</dbReference>